<evidence type="ECO:0000259" key="2">
    <source>
        <dbReference type="Pfam" id="PF21758"/>
    </source>
</evidence>
<keyword evidence="1" id="KW-0812">Transmembrane</keyword>
<sequence length="119" mass="12916">MEHQIRHKIEQQVDIRVLPMGSDLVFLITGGAAHIGASATAYWTAWGAHLAAPKCETITLPGHREGELAAELAMLAASSLGVTVTVVVGIHLEQPTRSDITNIVNRTREDMKQKIALLR</sequence>
<evidence type="ECO:0000256" key="1">
    <source>
        <dbReference type="SAM" id="Phobius"/>
    </source>
</evidence>
<dbReference type="EMBL" id="FONN01000004">
    <property type="protein sequence ID" value="SFE63216.1"/>
    <property type="molecule type" value="Genomic_DNA"/>
</dbReference>
<dbReference type="RefSeq" id="WP_046233436.1">
    <property type="nucleotide sequence ID" value="NZ_FONN01000004.1"/>
</dbReference>
<reference evidence="4" key="1">
    <citation type="submission" date="2016-10" db="EMBL/GenBank/DDBJ databases">
        <authorList>
            <person name="Varghese N."/>
            <person name="Submissions S."/>
        </authorList>
    </citation>
    <scope>NUCLEOTIDE SEQUENCE [LARGE SCALE GENOMIC DNA]</scope>
    <source>
        <strain evidence="4">CGMCC 1.10223</strain>
    </source>
</reference>
<evidence type="ECO:0000313" key="4">
    <source>
        <dbReference type="Proteomes" id="UP000183410"/>
    </source>
</evidence>
<keyword evidence="1" id="KW-0472">Membrane</keyword>
<organism evidence="3 4">
    <name type="scientific">Paenibacillus algorifonticola</name>
    <dbReference type="NCBI Taxonomy" id="684063"/>
    <lineage>
        <taxon>Bacteria</taxon>
        <taxon>Bacillati</taxon>
        <taxon>Bacillota</taxon>
        <taxon>Bacilli</taxon>
        <taxon>Bacillales</taxon>
        <taxon>Paenibacillaceae</taxon>
        <taxon>Paenibacillus</taxon>
    </lineage>
</organism>
<dbReference type="InterPro" id="IPR048844">
    <property type="entry name" value="LpdD_chaperone-like"/>
</dbReference>
<dbReference type="Pfam" id="PF21758">
    <property type="entry name" value="PAC_bac"/>
    <property type="match status" value="1"/>
</dbReference>
<protein>
    <recommendedName>
        <fullName evidence="2">Prenylated flavin chaperone LpdD-like domain-containing protein</fullName>
    </recommendedName>
</protein>
<feature type="transmembrane region" description="Helical" evidence="1">
    <location>
        <begin position="21"/>
        <end position="43"/>
    </location>
</feature>
<feature type="domain" description="Prenylated flavin chaperone LpdD-like" evidence="2">
    <location>
        <begin position="10"/>
        <end position="116"/>
    </location>
</feature>
<dbReference type="OrthoDB" id="2474789at2"/>
<gene>
    <name evidence="3" type="ORF">SAMN04487969_104270</name>
</gene>
<keyword evidence="4" id="KW-1185">Reference proteome</keyword>
<dbReference type="Proteomes" id="UP000183410">
    <property type="component" value="Unassembled WGS sequence"/>
</dbReference>
<accession>A0A1I2C466</accession>
<evidence type="ECO:0000313" key="3">
    <source>
        <dbReference type="EMBL" id="SFE63216.1"/>
    </source>
</evidence>
<name>A0A1I2C466_9BACL</name>
<proteinExistence type="predicted"/>
<feature type="transmembrane region" description="Helical" evidence="1">
    <location>
        <begin position="72"/>
        <end position="92"/>
    </location>
</feature>
<dbReference type="AlphaFoldDB" id="A0A1I2C466"/>
<keyword evidence="1" id="KW-1133">Transmembrane helix</keyword>